<dbReference type="NCBIfam" id="NF004127">
    <property type="entry name" value="PRK05617.1"/>
    <property type="match status" value="1"/>
</dbReference>
<dbReference type="Gene3D" id="3.90.226.10">
    <property type="entry name" value="2-enoyl-CoA Hydratase, Chain A, domain 1"/>
    <property type="match status" value="1"/>
</dbReference>
<evidence type="ECO:0000256" key="1">
    <source>
        <dbReference type="ARBA" id="ARBA00001709"/>
    </source>
</evidence>
<accession>A0A501PFY9</accession>
<proteinExistence type="predicted"/>
<dbReference type="PANTHER" id="PTHR43176:SF3">
    <property type="entry name" value="3-HYDROXYISOBUTYRYL-COA HYDROLASE, MITOCHONDRIAL"/>
    <property type="match status" value="1"/>
</dbReference>
<evidence type="ECO:0000313" key="6">
    <source>
        <dbReference type="Proteomes" id="UP000319148"/>
    </source>
</evidence>
<feature type="domain" description="Enoyl-CoA hydratase/isomerase" evidence="4">
    <location>
        <begin position="15"/>
        <end position="341"/>
    </location>
</feature>
<dbReference type="RefSeq" id="WP_139941478.1">
    <property type="nucleotide sequence ID" value="NZ_JBHSYP010000002.1"/>
</dbReference>
<comment type="caution">
    <text evidence="5">The sequence shown here is derived from an EMBL/GenBank/DDBJ whole genome shotgun (WGS) entry which is preliminary data.</text>
</comment>
<dbReference type="GO" id="GO:0003860">
    <property type="term" value="F:3-hydroxyisobutyryl-CoA hydrolase activity"/>
    <property type="evidence" value="ECO:0007669"/>
    <property type="project" value="UniProtKB-EC"/>
</dbReference>
<protein>
    <recommendedName>
        <fullName evidence="2">3-hydroxyisobutyryl-CoA hydrolase</fullName>
        <ecNumber evidence="2">3.1.2.4</ecNumber>
    </recommendedName>
</protein>
<evidence type="ECO:0000256" key="2">
    <source>
        <dbReference type="ARBA" id="ARBA00011915"/>
    </source>
</evidence>
<dbReference type="GO" id="GO:0016853">
    <property type="term" value="F:isomerase activity"/>
    <property type="evidence" value="ECO:0007669"/>
    <property type="project" value="UniProtKB-KW"/>
</dbReference>
<dbReference type="SUPFAM" id="SSF52096">
    <property type="entry name" value="ClpP/crotonase"/>
    <property type="match status" value="1"/>
</dbReference>
<reference evidence="6" key="1">
    <citation type="submission" date="2019-06" db="EMBL/GenBank/DDBJ databases">
        <title>The complete genome of Emcibacter congregatus ZYLT.</title>
        <authorList>
            <person name="Zhao Z."/>
        </authorList>
    </citation>
    <scope>NUCLEOTIDE SEQUENCE [LARGE SCALE GENOMIC DNA]</scope>
    <source>
        <strain evidence="6">MCCC 1A06723</strain>
    </source>
</reference>
<evidence type="ECO:0000259" key="4">
    <source>
        <dbReference type="Pfam" id="PF16113"/>
    </source>
</evidence>
<dbReference type="InterPro" id="IPR045004">
    <property type="entry name" value="ECH_dom"/>
</dbReference>
<dbReference type="InterPro" id="IPR032259">
    <property type="entry name" value="HIBYL-CoA-H"/>
</dbReference>
<dbReference type="Pfam" id="PF16113">
    <property type="entry name" value="ECH_2"/>
    <property type="match status" value="1"/>
</dbReference>
<dbReference type="EC" id="3.1.2.4" evidence="2"/>
<dbReference type="EMBL" id="VFIY01000016">
    <property type="protein sequence ID" value="TPD58901.1"/>
    <property type="molecule type" value="Genomic_DNA"/>
</dbReference>
<organism evidence="5 6">
    <name type="scientific">Emcibacter nanhaiensis</name>
    <dbReference type="NCBI Taxonomy" id="1505037"/>
    <lineage>
        <taxon>Bacteria</taxon>
        <taxon>Pseudomonadati</taxon>
        <taxon>Pseudomonadota</taxon>
        <taxon>Alphaproteobacteria</taxon>
        <taxon>Emcibacterales</taxon>
        <taxon>Emcibacteraceae</taxon>
        <taxon>Emcibacter</taxon>
    </lineage>
</organism>
<comment type="catalytic activity">
    <reaction evidence="1">
        <text>3-hydroxy-2-methylpropanoyl-CoA + H2O = 3-hydroxy-2-methylpropanoate + CoA + H(+)</text>
        <dbReference type="Rhea" id="RHEA:20888"/>
        <dbReference type="ChEBI" id="CHEBI:11805"/>
        <dbReference type="ChEBI" id="CHEBI:15377"/>
        <dbReference type="ChEBI" id="CHEBI:15378"/>
        <dbReference type="ChEBI" id="CHEBI:57287"/>
        <dbReference type="ChEBI" id="CHEBI:57340"/>
        <dbReference type="EC" id="3.1.2.4"/>
    </reaction>
</comment>
<dbReference type="Proteomes" id="UP000319148">
    <property type="component" value="Unassembled WGS sequence"/>
</dbReference>
<evidence type="ECO:0000256" key="3">
    <source>
        <dbReference type="ARBA" id="ARBA00022801"/>
    </source>
</evidence>
<dbReference type="FunFam" id="3.90.226.10:FF:000026">
    <property type="entry name" value="3-hydroxyisobutyryl-CoA hydrolase, mitochondrial"/>
    <property type="match status" value="1"/>
</dbReference>
<dbReference type="AlphaFoldDB" id="A0A501PFY9"/>
<keyword evidence="6" id="KW-1185">Reference proteome</keyword>
<dbReference type="OrthoDB" id="9790967at2"/>
<dbReference type="InterPro" id="IPR029045">
    <property type="entry name" value="ClpP/crotonase-like_dom_sf"/>
</dbReference>
<gene>
    <name evidence="5" type="ORF">FIV46_13535</name>
</gene>
<dbReference type="PANTHER" id="PTHR43176">
    <property type="entry name" value="3-HYDROXYISOBUTYRYL-COA HYDROLASE-RELATED"/>
    <property type="match status" value="1"/>
</dbReference>
<evidence type="ECO:0000313" key="5">
    <source>
        <dbReference type="EMBL" id="TPD58901.1"/>
    </source>
</evidence>
<sequence>MTTDAEILFEVKGRIGCVLLNRPRALNALSTDMCAKMEAQLAEWAEDDAIAAVLVEGAGDKAFCAGGDVRTLAENGPDHSGPAEAFFATEYRMNARIFHFPKPYISFLDGITMGGGVGISVHGSHRIVGDKTLFAMPETGIGLIPDVGGSYFLPRLPGRLGVYLGLTGARLKAADCLYTGIGTAYVPSDRLEALKAALVEADLETPEEVDQIIGAFAEQAGDAPLDEFRDLIDAAFAETTVEDICDHLGAIDHSWAGTTLETIGKMSPTSLKLTLEQLLRGAGMEFDDCMRMEYRLVNHIVTYQSDFFEGIRAVLIDRDNSPVWSPASLQDVSEDHVLKHFESLGDRELNLQ</sequence>
<keyword evidence="5" id="KW-0413">Isomerase</keyword>
<keyword evidence="3" id="KW-0378">Hydrolase</keyword>
<dbReference type="CDD" id="cd06558">
    <property type="entry name" value="crotonase-like"/>
    <property type="match status" value="1"/>
</dbReference>
<name>A0A501PFY9_9PROT</name>
<dbReference type="GO" id="GO:0006574">
    <property type="term" value="P:L-valine catabolic process"/>
    <property type="evidence" value="ECO:0007669"/>
    <property type="project" value="TreeGrafter"/>
</dbReference>